<comment type="pathway">
    <text evidence="1">Cofactor biosynthesis; L-ascorbate biosynthesis.</text>
</comment>
<comment type="similarity">
    <text evidence="2">Belongs to the oxygen-dependent FAD-linked oxidoreductase family.</text>
</comment>
<reference evidence="10" key="3">
    <citation type="submission" date="2020-12" db="UniProtKB">
        <authorList>
            <consortium name="EnsemblPlants"/>
        </authorList>
    </citation>
    <scope>IDENTIFICATION</scope>
</reference>
<evidence type="ECO:0000256" key="3">
    <source>
        <dbReference type="ARBA" id="ARBA00013121"/>
    </source>
</evidence>
<dbReference type="SUPFAM" id="SSF56176">
    <property type="entry name" value="FAD-binding/transporter-associated domain-like"/>
    <property type="match status" value="1"/>
</dbReference>
<dbReference type="Gene3D" id="3.30.465.10">
    <property type="match status" value="1"/>
</dbReference>
<dbReference type="InterPro" id="IPR010030">
    <property type="entry name" value="GULO_Plant"/>
</dbReference>
<dbReference type="PaxDb" id="3218-PP1S96_200V6.1"/>
<dbReference type="Pfam" id="PF22906">
    <property type="entry name" value="GULLO2-like_3rd"/>
    <property type="match status" value="1"/>
</dbReference>
<evidence type="ECO:0000256" key="4">
    <source>
        <dbReference type="ARBA" id="ARBA00022644"/>
    </source>
</evidence>
<evidence type="ECO:0000313" key="11">
    <source>
        <dbReference type="Proteomes" id="UP000006727"/>
    </source>
</evidence>
<dbReference type="GO" id="GO:0071949">
    <property type="term" value="F:FAD binding"/>
    <property type="evidence" value="ECO:0007669"/>
    <property type="project" value="InterPro"/>
</dbReference>
<evidence type="ECO:0000259" key="8">
    <source>
        <dbReference type="PROSITE" id="PS51387"/>
    </source>
</evidence>
<organism evidence="9">
    <name type="scientific">Physcomitrium patens</name>
    <name type="common">Spreading-leaved earth moss</name>
    <name type="synonym">Physcomitrella patens</name>
    <dbReference type="NCBI Taxonomy" id="3218"/>
    <lineage>
        <taxon>Eukaryota</taxon>
        <taxon>Viridiplantae</taxon>
        <taxon>Streptophyta</taxon>
        <taxon>Embryophyta</taxon>
        <taxon>Bryophyta</taxon>
        <taxon>Bryophytina</taxon>
        <taxon>Bryopsida</taxon>
        <taxon>Funariidae</taxon>
        <taxon>Funariales</taxon>
        <taxon>Funariaceae</taxon>
        <taxon>Physcomitrium</taxon>
    </lineage>
</organism>
<dbReference type="PROSITE" id="PS51387">
    <property type="entry name" value="FAD_PCMH"/>
    <property type="match status" value="1"/>
</dbReference>
<dbReference type="InterPro" id="IPR016166">
    <property type="entry name" value="FAD-bd_PCMH"/>
</dbReference>
<gene>
    <name evidence="10" type="primary">LOC112280369</name>
    <name evidence="9" type="ORF">PHYPA_005531</name>
</gene>
<dbReference type="PANTHER" id="PTHR13878">
    <property type="entry name" value="GULONOLACTONE OXIDASE"/>
    <property type="match status" value="1"/>
</dbReference>
<dbReference type="GO" id="GO:0016491">
    <property type="term" value="F:oxidoreductase activity"/>
    <property type="evidence" value="ECO:0000318"/>
    <property type="project" value="GO_Central"/>
</dbReference>
<keyword evidence="11" id="KW-1185">Reference proteome</keyword>
<dbReference type="Gramene" id="Pp3c3_37800V3.2">
    <property type="protein sequence ID" value="Pp3c3_37800V3.2"/>
    <property type="gene ID" value="Pp3c3_37800"/>
</dbReference>
<keyword evidence="7" id="KW-0732">Signal</keyword>
<dbReference type="Gene3D" id="3.30.70.2520">
    <property type="match status" value="1"/>
</dbReference>
<dbReference type="InterPro" id="IPR007173">
    <property type="entry name" value="ALO_C"/>
</dbReference>
<dbReference type="GO" id="GO:0003885">
    <property type="term" value="F:D-arabinono-1,4-lactone oxidase activity"/>
    <property type="evidence" value="ECO:0007669"/>
    <property type="project" value="InterPro"/>
</dbReference>
<name>A0A2K1KXQ7_PHYPA</name>
<feature type="signal peptide" evidence="7">
    <location>
        <begin position="1"/>
        <end position="31"/>
    </location>
</feature>
<evidence type="ECO:0000256" key="1">
    <source>
        <dbReference type="ARBA" id="ARBA00005147"/>
    </source>
</evidence>
<dbReference type="GO" id="GO:0050105">
    <property type="term" value="F:L-gulonolactone oxidase activity"/>
    <property type="evidence" value="ECO:0007669"/>
    <property type="project" value="UniProtKB-EC"/>
</dbReference>
<accession>A0A2K1KXQ7</accession>
<dbReference type="Gramene" id="Pp3c3_37800V3.1">
    <property type="protein sequence ID" value="Pp3c3_37800V3.1"/>
    <property type="gene ID" value="Pp3c3_37800"/>
</dbReference>
<feature type="domain" description="FAD-binding PCMH-type" evidence="8">
    <location>
        <begin position="65"/>
        <end position="245"/>
    </location>
</feature>
<dbReference type="InterPro" id="IPR016169">
    <property type="entry name" value="FAD-bd_PCMH_sub2"/>
</dbReference>
<dbReference type="Proteomes" id="UP000006727">
    <property type="component" value="Chromosome 3"/>
</dbReference>
<feature type="chain" id="PRO_5044576488" description="L-gulonolactone oxidase" evidence="7">
    <location>
        <begin position="32"/>
        <end position="622"/>
    </location>
</feature>
<dbReference type="GO" id="GO:0016020">
    <property type="term" value="C:membrane"/>
    <property type="evidence" value="ECO:0007669"/>
    <property type="project" value="InterPro"/>
</dbReference>
<evidence type="ECO:0000256" key="5">
    <source>
        <dbReference type="ARBA" id="ARBA00023002"/>
    </source>
</evidence>
<dbReference type="InterPro" id="IPR036318">
    <property type="entry name" value="FAD-bd_PCMH-like_sf"/>
</dbReference>
<comment type="catalytic activity">
    <reaction evidence="6">
        <text>L-gulono-1,4-lactone + O2 = L-ascorbate + H2O2 + H(+)</text>
        <dbReference type="Rhea" id="RHEA:32363"/>
        <dbReference type="ChEBI" id="CHEBI:15378"/>
        <dbReference type="ChEBI" id="CHEBI:15379"/>
        <dbReference type="ChEBI" id="CHEBI:16240"/>
        <dbReference type="ChEBI" id="CHEBI:17587"/>
        <dbReference type="ChEBI" id="CHEBI:38290"/>
        <dbReference type="EC" id="1.1.3.8"/>
    </reaction>
</comment>
<protein>
    <recommendedName>
        <fullName evidence="3">L-gulonolactone oxidase</fullName>
        <ecNumber evidence="3">1.1.3.8</ecNumber>
    </recommendedName>
</protein>
<dbReference type="Pfam" id="PF04030">
    <property type="entry name" value="ALO"/>
    <property type="match status" value="1"/>
</dbReference>
<sequence length="622" mass="67602">MARPACGTGLQVPTSTCLMLLLAAVAWSCWSTMQLAGATPAAAVEQCSESGCTLDNAYDVWNDRSPCKAASVVYPRNEAEVLNAVADAVRTNRKIKVSTRYGHSIPKLACPGTSSGVIISSKMYNSIVSIDTENATVTAQGGITMRQLIDQIASKSLALTVAPSFDGVTLAGLLANGVHGSSLFGKGGAIHEYVIGMTIVTPASAAEGYSKLRILGSDDPDLNAAKVNLGVLGFVSTVTLQLEPMFKRQATMRVLHENDTGELVDEVNRISKSEEYGEIMWYPSLREVVYKYDHRVPVTTPGEGKNNYYGLQSQLATTVMVARLTEEAAEAVGGSKGRLMKCELALSTVTAQQTVAYGYQKNKNIDIPNIDIISVNITAVNVTKTFLNAFPVVGYQNDMATAGGCQRDLKPGFYCAWDQRVKGIVFFDAGIALPLRNLGPFLEDVRKLRDAAPAHSLCDMDIYTGFLFRFVKKTDTYLGTAQEDTVAVDFAWSRGNDGMTPRLDMDVFQELEQIAIDKYGARPHWGKNRNCAFEGVWKKYPKLLQFLDTKNRFDPSGFFSSEWSDAVLGLNGQGAPGVSTDAPFCAIEGNCNCVIDEHCAPQMNSFCRPGRVFTEARVCRSR</sequence>
<dbReference type="GO" id="GO:0019853">
    <property type="term" value="P:L-ascorbic acid biosynthetic process"/>
    <property type="evidence" value="ECO:0007669"/>
    <property type="project" value="UniProtKB-UniPathway"/>
</dbReference>
<keyword evidence="5" id="KW-0560">Oxidoreductase</keyword>
<dbReference type="EC" id="1.1.3.8" evidence="3"/>
<dbReference type="InterPro" id="IPR006094">
    <property type="entry name" value="Oxid_FAD_bind_N"/>
</dbReference>
<evidence type="ECO:0000256" key="6">
    <source>
        <dbReference type="ARBA" id="ARBA00048083"/>
    </source>
</evidence>
<dbReference type="OrthoDB" id="610608at2759"/>
<keyword evidence="4" id="KW-0060">Ascorbate biosynthesis</keyword>
<dbReference type="OMA" id="CTIANTY"/>
<proteinExistence type="inferred from homology"/>
<dbReference type="PANTHER" id="PTHR13878:SF67">
    <property type="entry name" value="L-GULONOLACTONE OXIDASE 5"/>
    <property type="match status" value="1"/>
</dbReference>
<dbReference type="AlphaFoldDB" id="A0A2K1KXQ7"/>
<dbReference type="InterPro" id="IPR055154">
    <property type="entry name" value="GULLO2-like_C"/>
</dbReference>
<dbReference type="GeneID" id="112280369"/>
<reference evidence="9 11" key="1">
    <citation type="journal article" date="2008" name="Science">
        <title>The Physcomitrella genome reveals evolutionary insights into the conquest of land by plants.</title>
        <authorList>
            <person name="Rensing S."/>
            <person name="Lang D."/>
            <person name="Zimmer A."/>
            <person name="Terry A."/>
            <person name="Salamov A."/>
            <person name="Shapiro H."/>
            <person name="Nishiyama T."/>
            <person name="Perroud P.-F."/>
            <person name="Lindquist E."/>
            <person name="Kamisugi Y."/>
            <person name="Tanahashi T."/>
            <person name="Sakakibara K."/>
            <person name="Fujita T."/>
            <person name="Oishi K."/>
            <person name="Shin-I T."/>
            <person name="Kuroki Y."/>
            <person name="Toyoda A."/>
            <person name="Suzuki Y."/>
            <person name="Hashimoto A."/>
            <person name="Yamaguchi K."/>
            <person name="Sugano A."/>
            <person name="Kohara Y."/>
            <person name="Fujiyama A."/>
            <person name="Anterola A."/>
            <person name="Aoki S."/>
            <person name="Ashton N."/>
            <person name="Barbazuk W.B."/>
            <person name="Barker E."/>
            <person name="Bennetzen J."/>
            <person name="Bezanilla M."/>
            <person name="Blankenship R."/>
            <person name="Cho S.H."/>
            <person name="Dutcher S."/>
            <person name="Estelle M."/>
            <person name="Fawcett J.A."/>
            <person name="Gundlach H."/>
            <person name="Hanada K."/>
            <person name="Heyl A."/>
            <person name="Hicks K.A."/>
            <person name="Hugh J."/>
            <person name="Lohr M."/>
            <person name="Mayer K."/>
            <person name="Melkozernov A."/>
            <person name="Murata T."/>
            <person name="Nelson D."/>
            <person name="Pils B."/>
            <person name="Prigge M."/>
            <person name="Reiss B."/>
            <person name="Renner T."/>
            <person name="Rombauts S."/>
            <person name="Rushton P."/>
            <person name="Sanderfoot A."/>
            <person name="Schween G."/>
            <person name="Shiu S.-H."/>
            <person name="Stueber K."/>
            <person name="Theodoulou F.L."/>
            <person name="Tu H."/>
            <person name="Van de Peer Y."/>
            <person name="Verrier P.J."/>
            <person name="Waters E."/>
            <person name="Wood A."/>
            <person name="Yang L."/>
            <person name="Cove D."/>
            <person name="Cuming A."/>
            <person name="Hasebe M."/>
            <person name="Lucas S."/>
            <person name="Mishler D.B."/>
            <person name="Reski R."/>
            <person name="Grigoriev I."/>
            <person name="Quatrano R.S."/>
            <person name="Boore J.L."/>
        </authorList>
    </citation>
    <scope>NUCLEOTIDE SEQUENCE [LARGE SCALE GENOMIC DNA]</scope>
    <source>
        <strain evidence="10 11">cv. Gransden 2004</strain>
    </source>
</reference>
<dbReference type="EnsemblPlants" id="Pp3c3_37800V3.1">
    <property type="protein sequence ID" value="Pp3c3_37800V3.1"/>
    <property type="gene ID" value="Pp3c3_37800"/>
</dbReference>
<evidence type="ECO:0000313" key="10">
    <source>
        <dbReference type="EnsemblPlants" id="Pp3c3_37800V3.1"/>
    </source>
</evidence>
<reference evidence="9 11" key="2">
    <citation type="journal article" date="2018" name="Plant J.">
        <title>The Physcomitrella patens chromosome-scale assembly reveals moss genome structure and evolution.</title>
        <authorList>
            <person name="Lang D."/>
            <person name="Ullrich K.K."/>
            <person name="Murat F."/>
            <person name="Fuchs J."/>
            <person name="Jenkins J."/>
            <person name="Haas F.B."/>
            <person name="Piednoel M."/>
            <person name="Gundlach H."/>
            <person name="Van Bel M."/>
            <person name="Meyberg R."/>
            <person name="Vives C."/>
            <person name="Morata J."/>
            <person name="Symeonidi A."/>
            <person name="Hiss M."/>
            <person name="Muchero W."/>
            <person name="Kamisugi Y."/>
            <person name="Saleh O."/>
            <person name="Blanc G."/>
            <person name="Decker E.L."/>
            <person name="van Gessel N."/>
            <person name="Grimwood J."/>
            <person name="Hayes R.D."/>
            <person name="Graham S.W."/>
            <person name="Gunter L.E."/>
            <person name="McDaniel S.F."/>
            <person name="Hoernstein S.N.W."/>
            <person name="Larsson A."/>
            <person name="Li F.W."/>
            <person name="Perroud P.F."/>
            <person name="Phillips J."/>
            <person name="Ranjan P."/>
            <person name="Rokshar D.S."/>
            <person name="Rothfels C.J."/>
            <person name="Schneider L."/>
            <person name="Shu S."/>
            <person name="Stevenson D.W."/>
            <person name="Thummler F."/>
            <person name="Tillich M."/>
            <person name="Villarreal Aguilar J.C."/>
            <person name="Widiez T."/>
            <person name="Wong G.K."/>
            <person name="Wymore A."/>
            <person name="Zhang Y."/>
            <person name="Zimmer A.D."/>
            <person name="Quatrano R.S."/>
            <person name="Mayer K.F.X."/>
            <person name="Goodstein D."/>
            <person name="Casacuberta J.M."/>
            <person name="Vandepoele K."/>
            <person name="Reski R."/>
            <person name="Cuming A.C."/>
            <person name="Tuskan G.A."/>
            <person name="Maumus F."/>
            <person name="Salse J."/>
            <person name="Schmutz J."/>
            <person name="Rensing S.A."/>
        </authorList>
    </citation>
    <scope>NUCLEOTIDE SEQUENCE [LARGE SCALE GENOMIC DNA]</scope>
    <source>
        <strain evidence="10 11">cv. Gransden 2004</strain>
    </source>
</reference>
<dbReference type="NCBIfam" id="TIGR01677">
    <property type="entry name" value="pln_FAD_oxido"/>
    <property type="match status" value="1"/>
</dbReference>
<evidence type="ECO:0000256" key="7">
    <source>
        <dbReference type="SAM" id="SignalP"/>
    </source>
</evidence>
<dbReference type="STRING" id="3218.A0A2K1KXQ7"/>
<dbReference type="RefSeq" id="XP_024371569.1">
    <property type="nucleotide sequence ID" value="XM_024515801.2"/>
</dbReference>
<evidence type="ECO:0000256" key="2">
    <source>
        <dbReference type="ARBA" id="ARBA00005466"/>
    </source>
</evidence>
<dbReference type="EMBL" id="ABEU02000003">
    <property type="protein sequence ID" value="PNR58536.1"/>
    <property type="molecule type" value="Genomic_DNA"/>
</dbReference>
<dbReference type="UniPathway" id="UPA00132"/>
<dbReference type="Pfam" id="PF01565">
    <property type="entry name" value="FAD_binding_4"/>
    <property type="match status" value="1"/>
</dbReference>
<evidence type="ECO:0000313" key="9">
    <source>
        <dbReference type="EMBL" id="PNR58536.1"/>
    </source>
</evidence>
<dbReference type="InterPro" id="IPR050432">
    <property type="entry name" value="FAD-linked_Oxidoreductases_BP"/>
</dbReference>
<dbReference type="EnsemblPlants" id="Pp3c3_37800V3.2">
    <property type="protein sequence ID" value="Pp3c3_37800V3.2"/>
    <property type="gene ID" value="Pp3c3_37800"/>
</dbReference>